<dbReference type="InterPro" id="IPR001279">
    <property type="entry name" value="Metallo-B-lactamas"/>
</dbReference>
<proteinExistence type="predicted"/>
<feature type="transmembrane region" description="Helical" evidence="1">
    <location>
        <begin position="9"/>
        <end position="28"/>
    </location>
</feature>
<name>A0A0G1VFN4_9BACT</name>
<reference evidence="3 4" key="1">
    <citation type="journal article" date="2015" name="Nature">
        <title>rRNA introns, odd ribosomes, and small enigmatic genomes across a large radiation of phyla.</title>
        <authorList>
            <person name="Brown C.T."/>
            <person name="Hug L.A."/>
            <person name="Thomas B.C."/>
            <person name="Sharon I."/>
            <person name="Castelle C.J."/>
            <person name="Singh A."/>
            <person name="Wilkins M.J."/>
            <person name="Williams K.H."/>
            <person name="Banfield J.F."/>
        </authorList>
    </citation>
    <scope>NUCLEOTIDE SEQUENCE [LARGE SCALE GENOMIC DNA]</scope>
</reference>
<dbReference type="InterPro" id="IPR036866">
    <property type="entry name" value="RibonucZ/Hydroxyglut_hydro"/>
</dbReference>
<accession>A0A0G1VFN4</accession>
<evidence type="ECO:0000256" key="1">
    <source>
        <dbReference type="SAM" id="Phobius"/>
    </source>
</evidence>
<feature type="domain" description="Metallo-beta-lactamase" evidence="2">
    <location>
        <begin position="46"/>
        <end position="241"/>
    </location>
</feature>
<evidence type="ECO:0000313" key="4">
    <source>
        <dbReference type="Proteomes" id="UP000034682"/>
    </source>
</evidence>
<protein>
    <submittedName>
        <fullName evidence="3">ComE operon protein 3</fullName>
    </submittedName>
</protein>
<dbReference type="InterPro" id="IPR052159">
    <property type="entry name" value="Competence_DNA_uptake"/>
</dbReference>
<dbReference type="PANTHER" id="PTHR30619:SF1">
    <property type="entry name" value="RECOMBINATION PROTEIN 2"/>
    <property type="match status" value="1"/>
</dbReference>
<keyword evidence="1" id="KW-0812">Transmembrane</keyword>
<gene>
    <name evidence="3" type="ORF">UY02_C0009G0002</name>
</gene>
<keyword evidence="1" id="KW-0472">Membrane</keyword>
<organism evidence="3 4">
    <name type="scientific">Candidatus Giovannonibacteria bacterium GW2011_GWB1_47_6b</name>
    <dbReference type="NCBI Taxonomy" id="1618655"/>
    <lineage>
        <taxon>Bacteria</taxon>
        <taxon>Candidatus Giovannoniibacteriota</taxon>
    </lineage>
</organism>
<dbReference type="PANTHER" id="PTHR30619">
    <property type="entry name" value="DNA INTERNALIZATION/COMPETENCE PROTEIN COMEC/REC2"/>
    <property type="match status" value="1"/>
</dbReference>
<dbReference type="SMART" id="SM00849">
    <property type="entry name" value="Lactamase_B"/>
    <property type="match status" value="1"/>
</dbReference>
<comment type="caution">
    <text evidence="3">The sequence shown here is derived from an EMBL/GenBank/DDBJ whole genome shotgun (WGS) entry which is preliminary data.</text>
</comment>
<dbReference type="CDD" id="cd07731">
    <property type="entry name" value="ComA-like_MBL-fold"/>
    <property type="match status" value="1"/>
</dbReference>
<dbReference type="SUPFAM" id="SSF56281">
    <property type="entry name" value="Metallo-hydrolase/oxidoreductase"/>
    <property type="match status" value="1"/>
</dbReference>
<sequence length="288" mass="31766">MNKFSNKRFLYSALLVLIAANGFIWHAILFGSGTENLGLYFLDVGQGDSELINFPGDVQVLIDGGPNTKVLEGLARALPAQDRYIDLVVVSHPQLDHFGGLIDVLESYKVGAVIENGRKGTTAAYADFEKTLQENGVRRIILTEGDKIKYEDATLSVLSPNRKNLASKELNDSVLVMMLEKSGLRALYTGDIGKDIEDELLKKYDLSAQVLKVGHHGSRFSSSPEFLKAVNPVISVIEVGKNTYGHPTPAALGRLADVGTQIFRTDRDRTILVDFDGDKLRVYLKKLW</sequence>
<evidence type="ECO:0000259" key="2">
    <source>
        <dbReference type="SMART" id="SM00849"/>
    </source>
</evidence>
<dbReference type="Proteomes" id="UP000034682">
    <property type="component" value="Unassembled WGS sequence"/>
</dbReference>
<evidence type="ECO:0000313" key="3">
    <source>
        <dbReference type="EMBL" id="KKU76973.1"/>
    </source>
</evidence>
<dbReference type="EMBL" id="LCOK01000009">
    <property type="protein sequence ID" value="KKU76973.1"/>
    <property type="molecule type" value="Genomic_DNA"/>
</dbReference>
<dbReference type="Gene3D" id="3.60.15.10">
    <property type="entry name" value="Ribonuclease Z/Hydroxyacylglutathione hydrolase-like"/>
    <property type="match status" value="1"/>
</dbReference>
<dbReference type="AlphaFoldDB" id="A0A0G1VFN4"/>
<keyword evidence="1" id="KW-1133">Transmembrane helix</keyword>
<dbReference type="InterPro" id="IPR035681">
    <property type="entry name" value="ComA-like_MBL"/>
</dbReference>
<dbReference type="Pfam" id="PF12706">
    <property type="entry name" value="Lactamase_B_2"/>
    <property type="match status" value="1"/>
</dbReference>